<gene>
    <name evidence="1" type="ORF">SBAD_LOCUS3177</name>
</gene>
<reference evidence="1 2" key="2">
    <citation type="submission" date="2018-11" db="EMBL/GenBank/DDBJ databases">
        <authorList>
            <consortium name="Pathogen Informatics"/>
        </authorList>
    </citation>
    <scope>NUCLEOTIDE SEQUENCE [LARGE SCALE GENOMIC DNA]</scope>
</reference>
<dbReference type="Proteomes" id="UP000270296">
    <property type="component" value="Unassembled WGS sequence"/>
</dbReference>
<evidence type="ECO:0000313" key="2">
    <source>
        <dbReference type="Proteomes" id="UP000270296"/>
    </source>
</evidence>
<protein>
    <submittedName>
        <fullName evidence="3">GGDEF domain-containing protein</fullName>
    </submittedName>
</protein>
<reference evidence="3" key="1">
    <citation type="submission" date="2016-06" db="UniProtKB">
        <authorList>
            <consortium name="WormBaseParasite"/>
        </authorList>
    </citation>
    <scope>IDENTIFICATION</scope>
</reference>
<evidence type="ECO:0000313" key="3">
    <source>
        <dbReference type="WBParaSite" id="SBAD_0000332301-mRNA-1"/>
    </source>
</evidence>
<sequence>MYITDKKQDTMARSAGPGHHVLTTFGSLRRNRRTVVIYSAKTACGVNVSVFRFAEDNFFILLSCTSRVCDDQKSAFEEALQTGIWCFFDRGHSMSIDLARGLYGTARRAIQRQLANLPAVGCRGVCFSATTVGGQALTVAGVSRVHDSISYLRTKAIDVVDQDLEAECFLARYRTTATARRFDNLPSLCPALAGRSSPPFGGGGDGDEQRVLNIQYGLI</sequence>
<proteinExistence type="predicted"/>
<organism evidence="3">
    <name type="scientific">Soboliphyme baturini</name>
    <dbReference type="NCBI Taxonomy" id="241478"/>
    <lineage>
        <taxon>Eukaryota</taxon>
        <taxon>Metazoa</taxon>
        <taxon>Ecdysozoa</taxon>
        <taxon>Nematoda</taxon>
        <taxon>Enoplea</taxon>
        <taxon>Dorylaimia</taxon>
        <taxon>Dioctophymatida</taxon>
        <taxon>Dioctophymatoidea</taxon>
        <taxon>Soboliphymatidae</taxon>
        <taxon>Soboliphyme</taxon>
    </lineage>
</organism>
<dbReference type="AlphaFoldDB" id="A0A183IHT2"/>
<name>A0A183IHT2_9BILA</name>
<dbReference type="WBParaSite" id="SBAD_0000332301-mRNA-1">
    <property type="protein sequence ID" value="SBAD_0000332301-mRNA-1"/>
    <property type="gene ID" value="SBAD_0000332301"/>
</dbReference>
<accession>A0A183IHT2</accession>
<keyword evidence="2" id="KW-1185">Reference proteome</keyword>
<dbReference type="EMBL" id="UZAM01007610">
    <property type="protein sequence ID" value="VDP00304.1"/>
    <property type="molecule type" value="Genomic_DNA"/>
</dbReference>
<evidence type="ECO:0000313" key="1">
    <source>
        <dbReference type="EMBL" id="VDP00304.1"/>
    </source>
</evidence>